<dbReference type="Proteomes" id="UP001211421">
    <property type="component" value="Unassembled WGS sequence"/>
</dbReference>
<evidence type="ECO:0000313" key="2">
    <source>
        <dbReference type="Proteomes" id="UP001211421"/>
    </source>
</evidence>
<dbReference type="AlphaFoldDB" id="A0AAW6E1Y1"/>
<dbReference type="RefSeq" id="WP_117958134.1">
    <property type="nucleotide sequence ID" value="NZ_DAWEMR010000182.1"/>
</dbReference>
<comment type="caution">
    <text evidence="1">The sequence shown here is derived from an EMBL/GenBank/DDBJ whole genome shotgun (WGS) entry which is preliminary data.</text>
</comment>
<name>A0AAW6E1Y1_9FIRM</name>
<dbReference type="EMBL" id="JAQMLS010000005">
    <property type="protein sequence ID" value="MDB8742096.1"/>
    <property type="molecule type" value="Genomic_DNA"/>
</dbReference>
<protein>
    <submittedName>
        <fullName evidence="1">Uncharacterized protein</fullName>
    </submittedName>
</protein>
<organism evidence="1 2">
    <name type="scientific">Ruminococcus bicirculans</name>
    <name type="common">ex Wegman et al. 2014</name>
    <dbReference type="NCBI Taxonomy" id="1160721"/>
    <lineage>
        <taxon>Bacteria</taxon>
        <taxon>Bacillati</taxon>
        <taxon>Bacillota</taxon>
        <taxon>Clostridia</taxon>
        <taxon>Eubacteriales</taxon>
        <taxon>Oscillospiraceae</taxon>
        <taxon>Ruminococcus</taxon>
    </lineage>
</organism>
<sequence length="157" mass="18628">MIKLFLKEYLDEMSTVCRDNQNNVSIAVNPDSERQGYPYFKFYNSVYYGDAAKVVRILFNSADYVDNKNAEDQKLWKLSHKEKKLLKELLSSPSAEYSDMTIWEACKFEWNFEYLEQSINLDKYVNGEYDKDKTFTENPGYVPYSLEMPDYLELNFC</sequence>
<gene>
    <name evidence="1" type="ORF">PNV70_08430</name>
</gene>
<proteinExistence type="predicted"/>
<evidence type="ECO:0000313" key="1">
    <source>
        <dbReference type="EMBL" id="MDB8742096.1"/>
    </source>
</evidence>
<accession>A0AAW6E1Y1</accession>
<reference evidence="1" key="1">
    <citation type="submission" date="2023-01" db="EMBL/GenBank/DDBJ databases">
        <title>Human gut microbiome strain richness.</title>
        <authorList>
            <person name="Chen-Liaw A."/>
        </authorList>
    </citation>
    <scope>NUCLEOTIDE SEQUENCE</scope>
    <source>
        <strain evidence="1">D59st1_B8_D59t2_181005</strain>
    </source>
</reference>